<evidence type="ECO:0000256" key="1">
    <source>
        <dbReference type="SAM" id="Phobius"/>
    </source>
</evidence>
<dbReference type="Proteomes" id="UP001321700">
    <property type="component" value="Unassembled WGS sequence"/>
</dbReference>
<evidence type="ECO:0000313" key="4">
    <source>
        <dbReference type="Proteomes" id="UP001321700"/>
    </source>
</evidence>
<feature type="transmembrane region" description="Helical" evidence="1">
    <location>
        <begin position="350"/>
        <end position="368"/>
    </location>
</feature>
<keyword evidence="1" id="KW-1133">Transmembrane helix</keyword>
<name>A0ABU3KRY2_9BURK</name>
<dbReference type="InterPro" id="IPR032809">
    <property type="entry name" value="Put_HupE_UreJ"/>
</dbReference>
<dbReference type="EMBL" id="JAVBIK010000001">
    <property type="protein sequence ID" value="MDT7520373.1"/>
    <property type="molecule type" value="Genomic_DNA"/>
</dbReference>
<dbReference type="RefSeq" id="WP_313875977.1">
    <property type="nucleotide sequence ID" value="NZ_JAVBIK010000001.1"/>
</dbReference>
<evidence type="ECO:0000313" key="3">
    <source>
        <dbReference type="EMBL" id="MDT7520373.1"/>
    </source>
</evidence>
<accession>A0ABU3KRY2</accession>
<feature type="chain" id="PRO_5046079158" evidence="2">
    <location>
        <begin position="20"/>
        <end position="373"/>
    </location>
</feature>
<dbReference type="PROSITE" id="PS00018">
    <property type="entry name" value="EF_HAND_1"/>
    <property type="match status" value="1"/>
</dbReference>
<dbReference type="Pfam" id="PF13795">
    <property type="entry name" value="HupE_UreJ_2"/>
    <property type="match status" value="1"/>
</dbReference>
<feature type="signal peptide" evidence="2">
    <location>
        <begin position="1"/>
        <end position="19"/>
    </location>
</feature>
<gene>
    <name evidence="3" type="ORF">RAE19_16945</name>
</gene>
<feature type="transmembrane region" description="Helical" evidence="1">
    <location>
        <begin position="283"/>
        <end position="302"/>
    </location>
</feature>
<feature type="transmembrane region" description="Helical" evidence="1">
    <location>
        <begin position="314"/>
        <end position="338"/>
    </location>
</feature>
<feature type="transmembrane region" description="Helical" evidence="1">
    <location>
        <begin position="258"/>
        <end position="276"/>
    </location>
</feature>
<keyword evidence="1" id="KW-0812">Transmembrane</keyword>
<protein>
    <submittedName>
        <fullName evidence="3">HupE/UreJ family protein</fullName>
    </submittedName>
</protein>
<feature type="transmembrane region" description="Helical" evidence="1">
    <location>
        <begin position="197"/>
        <end position="214"/>
    </location>
</feature>
<reference evidence="3 4" key="1">
    <citation type="submission" date="2023-08" db="EMBL/GenBank/DDBJ databases">
        <title>Rhodoferax potami sp. nov. and Rhodoferax mekongensis sp. nov., isolated from the Mekong River in Thailand.</title>
        <authorList>
            <person name="Kitikhun S."/>
            <person name="Charoenyingcharoen P."/>
            <person name="Siriarchawattana P."/>
            <person name="Likhitrattanapisal S."/>
            <person name="Nilsakha T."/>
            <person name="Chanpet A."/>
            <person name="Rattanawaree P."/>
            <person name="Ingsriswang S."/>
        </authorList>
    </citation>
    <scope>NUCLEOTIDE SEQUENCE [LARGE SCALE GENOMIC DNA]</scope>
    <source>
        <strain evidence="3 4">TBRC 17660</strain>
    </source>
</reference>
<proteinExistence type="predicted"/>
<keyword evidence="1" id="KW-0472">Membrane</keyword>
<keyword evidence="2" id="KW-0732">Signal</keyword>
<organism evidence="3 4">
    <name type="scientific">Rhodoferax potami</name>
    <dbReference type="NCBI Taxonomy" id="3068338"/>
    <lineage>
        <taxon>Bacteria</taxon>
        <taxon>Pseudomonadati</taxon>
        <taxon>Pseudomonadota</taxon>
        <taxon>Betaproteobacteria</taxon>
        <taxon>Burkholderiales</taxon>
        <taxon>Comamonadaceae</taxon>
        <taxon>Rhodoferax</taxon>
    </lineage>
</organism>
<keyword evidence="4" id="KW-1185">Reference proteome</keyword>
<dbReference type="InterPro" id="IPR018247">
    <property type="entry name" value="EF_Hand_1_Ca_BS"/>
</dbReference>
<feature type="transmembrane region" description="Helical" evidence="1">
    <location>
        <begin position="226"/>
        <end position="252"/>
    </location>
</feature>
<evidence type="ECO:0000256" key="2">
    <source>
        <dbReference type="SAM" id="SignalP"/>
    </source>
</evidence>
<comment type="caution">
    <text evidence="3">The sequence shown here is derived from an EMBL/GenBank/DDBJ whole genome shotgun (WGS) entry which is preliminary data.</text>
</comment>
<sequence>MKHLIAFLCSALFAIPALAHKGSDAYLDVKQTADQVTLQLAVAIKDLDVALPVDANADGLVTFGEIQDATPAVEALIQSNASIQSASGSCPLQWRYAGLERYSDGAYIKLSGTANCAALESIRYTLFKTEDENHRLLVSGNVNGRDLLMTASPQQSAPIMLVTRNAASQAAPTGVGQTVLSYFGLGMHHLLEGYDHLAFLLALVLPLQLVLGRKSGPGPLTDTRPWWALLCTVTAFTVGHSITLALASLGITSASPEWVEPVIAASIGVTALLNVFPVKVFSPWRLALGFGLIHGYGFAGLLTEAAAPSALLGWALFGFNLGVEAGQLLAVLLWVAVSQLFVRQAWYGSVVVRGGSIALFALAAYWVWERVFA</sequence>